<feature type="domain" description="Siroheme synthase central" evidence="7">
    <location>
        <begin position="120"/>
        <end position="145"/>
    </location>
</feature>
<dbReference type="SUPFAM" id="SSF51735">
    <property type="entry name" value="NAD(P)-binding Rossmann-fold domains"/>
    <property type="match status" value="1"/>
</dbReference>
<proteinExistence type="predicted"/>
<dbReference type="GO" id="GO:0043115">
    <property type="term" value="F:precorrin-2 dehydrogenase activity"/>
    <property type="evidence" value="ECO:0007669"/>
    <property type="project" value="UniProtKB-EC"/>
</dbReference>
<comment type="catalytic activity">
    <reaction evidence="6">
        <text>precorrin-2 + NAD(+) = sirohydrochlorin + NADH + 2 H(+)</text>
        <dbReference type="Rhea" id="RHEA:15613"/>
        <dbReference type="ChEBI" id="CHEBI:15378"/>
        <dbReference type="ChEBI" id="CHEBI:57540"/>
        <dbReference type="ChEBI" id="CHEBI:57945"/>
        <dbReference type="ChEBI" id="CHEBI:58351"/>
        <dbReference type="ChEBI" id="CHEBI:58827"/>
        <dbReference type="EC" id="1.3.1.76"/>
    </reaction>
</comment>
<dbReference type="Gene3D" id="3.40.50.720">
    <property type="entry name" value="NAD(P)-binding Rossmann-like Domain"/>
    <property type="match status" value="1"/>
</dbReference>
<name>A0A2N7PL17_9BACT</name>
<sequence>MTEYYPIFLKLKDKLCLVIGGGRVAERKVLSLLKCGAKVKVISPELTPKLKDLFEKGEIIWEKRPYKKGDLERAFLVIAATNDPVVQEEVFKEAEEKNIPCNVVDKPEYCSFIVPSTIERGELVIAISTSGASPALARRLREFLETTFGKEYEIYLSLMRRIREKILKMELSSEEKEEKLQRLALSPLPIYLKYGDFELIKTILEKEGFSELISDFFSSDKASKDT</sequence>
<dbReference type="InterPro" id="IPR006367">
    <property type="entry name" value="Sirohaem_synthase_N"/>
</dbReference>
<evidence type="ECO:0000256" key="3">
    <source>
        <dbReference type="ARBA" id="ARBA00023002"/>
    </source>
</evidence>
<evidence type="ECO:0000256" key="5">
    <source>
        <dbReference type="ARBA" id="ARBA00023244"/>
    </source>
</evidence>
<dbReference type="InterPro" id="IPR042518">
    <property type="entry name" value="SirC_C"/>
</dbReference>
<evidence type="ECO:0000259" key="7">
    <source>
        <dbReference type="Pfam" id="PF14824"/>
    </source>
</evidence>
<organism evidence="8 9">
    <name type="scientific">Caldimicrobium thiodismutans</name>
    <dbReference type="NCBI Taxonomy" id="1653476"/>
    <lineage>
        <taxon>Bacteria</taxon>
        <taxon>Pseudomonadati</taxon>
        <taxon>Thermodesulfobacteriota</taxon>
        <taxon>Thermodesulfobacteria</taxon>
        <taxon>Thermodesulfobacteriales</taxon>
        <taxon>Thermodesulfobacteriaceae</taxon>
        <taxon>Caldimicrobium</taxon>
    </lineage>
</organism>
<reference evidence="8 9" key="1">
    <citation type="submission" date="2018-01" db="EMBL/GenBank/DDBJ databases">
        <title>Metagenomic assembled genomes from two thermal pools in the Uzon Caldera, Kamchatka, Russia.</title>
        <authorList>
            <person name="Wilkins L."/>
            <person name="Ettinger C."/>
        </authorList>
    </citation>
    <scope>NUCLEOTIDE SEQUENCE [LARGE SCALE GENOMIC DNA]</scope>
    <source>
        <strain evidence="8">ZAV-15</strain>
    </source>
</reference>
<evidence type="ECO:0000256" key="4">
    <source>
        <dbReference type="ARBA" id="ARBA00023027"/>
    </source>
</evidence>
<accession>A0A2N7PL17</accession>
<dbReference type="AlphaFoldDB" id="A0A2N7PL17"/>
<dbReference type="EMBL" id="PNIE01000018">
    <property type="protein sequence ID" value="PMP64198.1"/>
    <property type="molecule type" value="Genomic_DNA"/>
</dbReference>
<dbReference type="Proteomes" id="UP000235731">
    <property type="component" value="Unassembled WGS sequence"/>
</dbReference>
<gene>
    <name evidence="8" type="ORF">C0197_01165</name>
</gene>
<dbReference type="InterPro" id="IPR028281">
    <property type="entry name" value="Sirohaem_synthase_central"/>
</dbReference>
<dbReference type="InterPro" id="IPR028161">
    <property type="entry name" value="Met8-like"/>
</dbReference>
<dbReference type="Gene3D" id="1.10.8.610">
    <property type="entry name" value="SirC, precorrin-2 dehydrogenase, C-terminal helical domain-like"/>
    <property type="match status" value="1"/>
</dbReference>
<comment type="caution">
    <text evidence="8">The sequence shown here is derived from an EMBL/GenBank/DDBJ whole genome shotgun (WGS) entry which is preliminary data.</text>
</comment>
<evidence type="ECO:0000256" key="1">
    <source>
        <dbReference type="ARBA" id="ARBA00005010"/>
    </source>
</evidence>
<dbReference type="GO" id="GO:0004325">
    <property type="term" value="F:ferrochelatase activity"/>
    <property type="evidence" value="ECO:0007669"/>
    <property type="project" value="InterPro"/>
</dbReference>
<dbReference type="UniPathway" id="UPA00262">
    <property type="reaction ID" value="UER00222"/>
</dbReference>
<dbReference type="Pfam" id="PF13241">
    <property type="entry name" value="NAD_binding_7"/>
    <property type="match status" value="1"/>
</dbReference>
<dbReference type="InterPro" id="IPR036291">
    <property type="entry name" value="NAD(P)-bd_dom_sf"/>
</dbReference>
<dbReference type="Pfam" id="PF14824">
    <property type="entry name" value="Sirohm_synth_M"/>
    <property type="match status" value="1"/>
</dbReference>
<comment type="pathway">
    <text evidence="1">Porphyrin-containing compound metabolism; siroheme biosynthesis; sirohydrochlorin from precorrin-2: step 1/1.</text>
</comment>
<dbReference type="SUPFAM" id="SSF75615">
    <property type="entry name" value="Siroheme synthase middle domains-like"/>
    <property type="match status" value="1"/>
</dbReference>
<evidence type="ECO:0000256" key="6">
    <source>
        <dbReference type="ARBA" id="ARBA00047561"/>
    </source>
</evidence>
<evidence type="ECO:0000256" key="2">
    <source>
        <dbReference type="ARBA" id="ARBA00012400"/>
    </source>
</evidence>
<keyword evidence="5" id="KW-0627">Porphyrin biosynthesis</keyword>
<evidence type="ECO:0000313" key="9">
    <source>
        <dbReference type="Proteomes" id="UP000235731"/>
    </source>
</evidence>
<dbReference type="EC" id="1.3.1.76" evidence="2"/>
<dbReference type="PANTHER" id="PTHR35330">
    <property type="entry name" value="SIROHEME BIOSYNTHESIS PROTEIN MET8"/>
    <property type="match status" value="1"/>
</dbReference>
<dbReference type="PANTHER" id="PTHR35330:SF1">
    <property type="entry name" value="SIROHEME BIOSYNTHESIS PROTEIN MET8"/>
    <property type="match status" value="1"/>
</dbReference>
<dbReference type="GO" id="GO:0019354">
    <property type="term" value="P:siroheme biosynthetic process"/>
    <property type="evidence" value="ECO:0007669"/>
    <property type="project" value="UniProtKB-UniPathway"/>
</dbReference>
<evidence type="ECO:0000313" key="8">
    <source>
        <dbReference type="EMBL" id="PMP64198.1"/>
    </source>
</evidence>
<dbReference type="NCBIfam" id="TIGR01470">
    <property type="entry name" value="cysG_Nterm"/>
    <property type="match status" value="1"/>
</dbReference>
<keyword evidence="3" id="KW-0560">Oxidoreductase</keyword>
<protein>
    <recommendedName>
        <fullName evidence="2">precorrin-2 dehydrogenase</fullName>
        <ecNumber evidence="2">1.3.1.76</ecNumber>
    </recommendedName>
</protein>
<keyword evidence="4" id="KW-0520">NAD</keyword>